<dbReference type="SUPFAM" id="SSF47413">
    <property type="entry name" value="lambda repressor-like DNA-binding domains"/>
    <property type="match status" value="1"/>
</dbReference>
<name>A0ABW1SUJ8_9LACO</name>
<sequence length="89" mass="10114">MQVTKFRISLKAARINAGLSQSQVAEWFGHYFGKKVSRQWVSYLEANPDDIAPGYGKAFAELYQVPIDMINFAPESTLSYTSERNDPHE</sequence>
<comment type="caution">
    <text evidence="1">The sequence shown here is derived from an EMBL/GenBank/DDBJ whole genome shotgun (WGS) entry which is preliminary data.</text>
</comment>
<dbReference type="RefSeq" id="WP_125694867.1">
    <property type="nucleotide sequence ID" value="NZ_JBHSSK010000038.1"/>
</dbReference>
<dbReference type="InterPro" id="IPR001387">
    <property type="entry name" value="Cro/C1-type_HTH"/>
</dbReference>
<organism evidence="1 2">
    <name type="scientific">Levilactobacillus tongjiangensis</name>
    <dbReference type="NCBI Taxonomy" id="2486023"/>
    <lineage>
        <taxon>Bacteria</taxon>
        <taxon>Bacillati</taxon>
        <taxon>Bacillota</taxon>
        <taxon>Bacilli</taxon>
        <taxon>Lactobacillales</taxon>
        <taxon>Lactobacillaceae</taxon>
        <taxon>Levilactobacillus</taxon>
    </lineage>
</organism>
<keyword evidence="2" id="KW-1185">Reference proteome</keyword>
<dbReference type="Gene3D" id="1.10.260.40">
    <property type="entry name" value="lambda repressor-like DNA-binding domains"/>
    <property type="match status" value="1"/>
</dbReference>
<accession>A0ABW1SUJ8</accession>
<reference evidence="2" key="1">
    <citation type="journal article" date="2019" name="Int. J. Syst. Evol. Microbiol.">
        <title>The Global Catalogue of Microorganisms (GCM) 10K type strain sequencing project: providing services to taxonomists for standard genome sequencing and annotation.</title>
        <authorList>
            <consortium name="The Broad Institute Genomics Platform"/>
            <consortium name="The Broad Institute Genome Sequencing Center for Infectious Disease"/>
            <person name="Wu L."/>
            <person name="Ma J."/>
        </authorList>
    </citation>
    <scope>NUCLEOTIDE SEQUENCE [LARGE SCALE GENOMIC DNA]</scope>
    <source>
        <strain evidence="2">CCM 8905</strain>
    </source>
</reference>
<dbReference type="Proteomes" id="UP001596254">
    <property type="component" value="Unassembled WGS sequence"/>
</dbReference>
<evidence type="ECO:0000313" key="2">
    <source>
        <dbReference type="Proteomes" id="UP001596254"/>
    </source>
</evidence>
<gene>
    <name evidence="1" type="ORF">ACFP1G_12085</name>
</gene>
<evidence type="ECO:0000313" key="1">
    <source>
        <dbReference type="EMBL" id="MFC6208199.1"/>
    </source>
</evidence>
<dbReference type="CDD" id="cd00093">
    <property type="entry name" value="HTH_XRE"/>
    <property type="match status" value="1"/>
</dbReference>
<protein>
    <submittedName>
        <fullName evidence="1">Helix-turn-helix transcriptional regulator</fullName>
    </submittedName>
</protein>
<dbReference type="EMBL" id="JBHSSK010000038">
    <property type="protein sequence ID" value="MFC6208199.1"/>
    <property type="molecule type" value="Genomic_DNA"/>
</dbReference>
<proteinExistence type="predicted"/>
<dbReference type="InterPro" id="IPR010982">
    <property type="entry name" value="Lambda_DNA-bd_dom_sf"/>
</dbReference>